<evidence type="ECO:0000256" key="10">
    <source>
        <dbReference type="SAM" id="MobiDB-lite"/>
    </source>
</evidence>
<dbReference type="GO" id="GO:0004427">
    <property type="term" value="F:inorganic diphosphate phosphatase activity"/>
    <property type="evidence" value="ECO:0007669"/>
    <property type="project" value="InterPro"/>
</dbReference>
<gene>
    <name evidence="11" type="ORF">Tci_386120</name>
</gene>
<evidence type="ECO:0000256" key="4">
    <source>
        <dbReference type="ARBA" id="ARBA00022692"/>
    </source>
</evidence>
<organism evidence="11">
    <name type="scientific">Tanacetum cinerariifolium</name>
    <name type="common">Dalmatian daisy</name>
    <name type="synonym">Chrysanthemum cinerariifolium</name>
    <dbReference type="NCBI Taxonomy" id="118510"/>
    <lineage>
        <taxon>Eukaryota</taxon>
        <taxon>Viridiplantae</taxon>
        <taxon>Streptophyta</taxon>
        <taxon>Embryophyta</taxon>
        <taxon>Tracheophyta</taxon>
        <taxon>Spermatophyta</taxon>
        <taxon>Magnoliopsida</taxon>
        <taxon>eudicotyledons</taxon>
        <taxon>Gunneridae</taxon>
        <taxon>Pentapetalae</taxon>
        <taxon>asterids</taxon>
        <taxon>campanulids</taxon>
        <taxon>Asterales</taxon>
        <taxon>Asteraceae</taxon>
        <taxon>Asteroideae</taxon>
        <taxon>Anthemideae</taxon>
        <taxon>Anthemidinae</taxon>
        <taxon>Tanacetum</taxon>
    </lineage>
</organism>
<dbReference type="InterPro" id="IPR004131">
    <property type="entry name" value="PPase-energised_H-pump"/>
</dbReference>
<keyword evidence="7" id="KW-1133">Transmembrane helix</keyword>
<comment type="caution">
    <text evidence="11">The sequence shown here is derived from an EMBL/GenBank/DDBJ whole genome shotgun (WGS) entry which is preliminary data.</text>
</comment>
<sequence>MYCVAALEMLGTITTGMAIDAYGPICDNAGCVAEMAAMSHRIRERTDVVDAAGNNTTDVTGKMRKSNGLFARRPL</sequence>
<accession>A0A699HE60</accession>
<evidence type="ECO:0000256" key="6">
    <source>
        <dbReference type="ARBA" id="ARBA00022967"/>
    </source>
</evidence>
<feature type="region of interest" description="Disordered" evidence="10">
    <location>
        <begin position="53"/>
        <end position="75"/>
    </location>
</feature>
<proteinExistence type="predicted"/>
<evidence type="ECO:0000256" key="8">
    <source>
        <dbReference type="ARBA" id="ARBA00023065"/>
    </source>
</evidence>
<evidence type="ECO:0000256" key="3">
    <source>
        <dbReference type="ARBA" id="ARBA00022448"/>
    </source>
</evidence>
<dbReference type="PANTHER" id="PTHR31998">
    <property type="entry name" value="K(+)-INSENSITIVE PYROPHOSPHATE-ENERGIZED PROTON PUMP"/>
    <property type="match status" value="1"/>
</dbReference>
<protein>
    <recommendedName>
        <fullName evidence="2">H(+)-exporting diphosphatase</fullName>
        <ecNumber evidence="2">7.1.3.1</ecNumber>
    </recommendedName>
</protein>
<evidence type="ECO:0000256" key="9">
    <source>
        <dbReference type="ARBA" id="ARBA00023136"/>
    </source>
</evidence>
<dbReference type="AlphaFoldDB" id="A0A699HE60"/>
<dbReference type="EMBL" id="BKCJ010154942">
    <property type="protein sequence ID" value="GEY14146.1"/>
    <property type="molecule type" value="Genomic_DNA"/>
</dbReference>
<evidence type="ECO:0000256" key="5">
    <source>
        <dbReference type="ARBA" id="ARBA00022842"/>
    </source>
</evidence>
<dbReference type="GO" id="GO:0016020">
    <property type="term" value="C:membrane"/>
    <property type="evidence" value="ECO:0007669"/>
    <property type="project" value="InterPro"/>
</dbReference>
<evidence type="ECO:0000256" key="1">
    <source>
        <dbReference type="ARBA" id="ARBA00004127"/>
    </source>
</evidence>
<keyword evidence="9" id="KW-0472">Membrane</keyword>
<reference evidence="11" key="1">
    <citation type="journal article" date="2019" name="Sci. Rep.">
        <title>Draft genome of Tanacetum cinerariifolium, the natural source of mosquito coil.</title>
        <authorList>
            <person name="Yamashiro T."/>
            <person name="Shiraishi A."/>
            <person name="Satake H."/>
            <person name="Nakayama K."/>
        </authorList>
    </citation>
    <scope>NUCLEOTIDE SEQUENCE</scope>
</reference>
<evidence type="ECO:0000313" key="11">
    <source>
        <dbReference type="EMBL" id="GEY14146.1"/>
    </source>
</evidence>
<dbReference type="GO" id="GO:0009678">
    <property type="term" value="F:diphosphate hydrolysis-driven proton transmembrane transporter activity"/>
    <property type="evidence" value="ECO:0007669"/>
    <property type="project" value="UniProtKB-EC"/>
</dbReference>
<name>A0A699HE60_TANCI</name>
<keyword evidence="4" id="KW-0812">Transmembrane</keyword>
<keyword evidence="8" id="KW-0406">Ion transport</keyword>
<keyword evidence="5" id="KW-0460">Magnesium</keyword>
<evidence type="ECO:0000256" key="2">
    <source>
        <dbReference type="ARBA" id="ARBA00013242"/>
    </source>
</evidence>
<evidence type="ECO:0000256" key="7">
    <source>
        <dbReference type="ARBA" id="ARBA00022989"/>
    </source>
</evidence>
<dbReference type="GO" id="GO:0012505">
    <property type="term" value="C:endomembrane system"/>
    <property type="evidence" value="ECO:0007669"/>
    <property type="project" value="UniProtKB-SubCell"/>
</dbReference>
<dbReference type="EC" id="7.1.3.1" evidence="2"/>
<comment type="subcellular location">
    <subcellularLocation>
        <location evidence="1">Endomembrane system</location>
        <topology evidence="1">Multi-pass membrane protein</topology>
    </subcellularLocation>
</comment>
<dbReference type="Pfam" id="PF03030">
    <property type="entry name" value="H_PPase"/>
    <property type="match status" value="1"/>
</dbReference>
<keyword evidence="6" id="KW-1278">Translocase</keyword>
<keyword evidence="3" id="KW-0813">Transport</keyword>